<accession>A0ACA9KGE3</accession>
<dbReference type="Proteomes" id="UP000789525">
    <property type="component" value="Unassembled WGS sequence"/>
</dbReference>
<protein>
    <submittedName>
        <fullName evidence="1">5320_t:CDS:1</fullName>
    </submittedName>
</protein>
<gene>
    <name evidence="1" type="ORF">ACOLOM_LOCUS1649</name>
</gene>
<organism evidence="1 2">
    <name type="scientific">Acaulospora colombiana</name>
    <dbReference type="NCBI Taxonomy" id="27376"/>
    <lineage>
        <taxon>Eukaryota</taxon>
        <taxon>Fungi</taxon>
        <taxon>Fungi incertae sedis</taxon>
        <taxon>Mucoromycota</taxon>
        <taxon>Glomeromycotina</taxon>
        <taxon>Glomeromycetes</taxon>
        <taxon>Diversisporales</taxon>
        <taxon>Acaulosporaceae</taxon>
        <taxon>Acaulospora</taxon>
    </lineage>
</organism>
<comment type="caution">
    <text evidence="1">The sequence shown here is derived from an EMBL/GenBank/DDBJ whole genome shotgun (WGS) entry which is preliminary data.</text>
</comment>
<sequence>MSRLPKQQSGLPTSNLPGPGSRRRSSAGAGQKSTPILKGLTPEQEALLQEAMEKYSPAALTKSNEQTSNSQSASSLSITPNNPNPSNNLPKKPGLRKQSFSRMARPSLPSIIDTPAGAVKKPLTETTPSSLATKFNQTNSTTQSPNGLSQLQRTPNISHTTGSGGQPPSVAPIHQRLQLIATQQRPASPSLQLYSVGDHVAVESMNITGTLRFLGPIDIKPGTWAGIEVDAVGTGKNDGSINGKLTKLTDVNSSKTEIADTLTSLPQIPSTAKTNNSIPRPSSASSNSSEKSITMTKNAQNAAAAASRITAGSRASKYIGVTASQLKQRVLTKPANIITSPAITDSSDSQQHKTKPTLGLKRPNSYGNLKSPTPSFNSNNERSRRGSDASNGSAVSNISQSGKSGLPRSRATTPNQTLDSQSPSDTETTVSTPLAHEEMSNKTLQEKIQKLLNDPEPIGSRPIGLFDEQDLQIRKLQMKIEVLETENTNLRLEKEKIKAKAGKFDVSNGRMTNGSTEINGSWEVEKKILNEKIAQLTRQLEDASKGHHPRSSTSLSMIADNDLMNDKILSLTELVEQKDEQIKALEESLRRVNTDLAESKSKFSEFEKLDKKRTEEIEQLLVKSKTSEMTIREQSTEIDRLSEKLNQIQSDSENKVRSLRETANQVQVDSESKVSSLQESVVELKNAGKEAIKIYEIRVTSLEKQIEDLKKAGKETLACLEESNAKITQRDSRIKFLEKECEELRLAGVEAIHVYEKMIEIKDKEIKDVEATLSKKEAALEATKKAKQELALTQAELNETKSKLNDTIDKLDLKEKALEGLRKELADLQSCLEQLMRADAKSRENIYQLEDEVRESKNFISRQQEEITGLKNNVQQLMTANESQEVENVKAVYENDINRLQDELEEVRKSLSEVQSEKRSIVGELDVLLNEKKLLEQKIKDHERERKEADDELELTRIQLKTKIEELKETASKNVDNMKESEKEKAELLEARELAEKTLSEARENNKKELTELREQLEKLQAQSVLANQLKLDLEGKTEEMKKLNDEFEKFKKEAETTNVKPIEIPVASSQEIDELKKDYEGKIEEYQSEISKLKQKIKDLVVISKATEAVKQRNQEYEQKFAKYEEQLNGLTVIVKELTEENVKLSSANKKILIEQEHFMEAHRQAENECMKLMDELERLHSESLVAQGVLSLSPPVEDTYEANGAVNQEQGTTEESEGTTNSTADSQPSTEVKRLQSLLVEKQGQVDHLTSLRSVEVRELHQKISELEKAKQREISTLNKEVAELESLIESKIFREADLEEQVERERSVVKKLRSELEDMKEQLRELTNLENSLGIEFEYESSVNGGTGKKETELKEDKGTSELYCEICEKEGHDVLSCKAVIDSHEENDEPNYEISSLDSGSKDDDKPYCDNCEEYGLHWTEDCPNQDETF</sequence>
<name>A0ACA9KGE3_9GLOM</name>
<evidence type="ECO:0000313" key="1">
    <source>
        <dbReference type="EMBL" id="CAG8472408.1"/>
    </source>
</evidence>
<reference evidence="1" key="1">
    <citation type="submission" date="2021-06" db="EMBL/GenBank/DDBJ databases">
        <authorList>
            <person name="Kallberg Y."/>
            <person name="Tangrot J."/>
            <person name="Rosling A."/>
        </authorList>
    </citation>
    <scope>NUCLEOTIDE SEQUENCE</scope>
    <source>
        <strain evidence="1">CL356</strain>
    </source>
</reference>
<dbReference type="EMBL" id="CAJVPT010001986">
    <property type="protein sequence ID" value="CAG8472408.1"/>
    <property type="molecule type" value="Genomic_DNA"/>
</dbReference>
<proteinExistence type="predicted"/>
<evidence type="ECO:0000313" key="2">
    <source>
        <dbReference type="Proteomes" id="UP000789525"/>
    </source>
</evidence>
<keyword evidence="2" id="KW-1185">Reference proteome</keyword>